<dbReference type="VEuPathDB" id="FungiDB:VP01_898g3"/>
<keyword evidence="4" id="KW-1185">Reference proteome</keyword>
<feature type="region of interest" description="Disordered" evidence="1">
    <location>
        <begin position="836"/>
        <end position="868"/>
    </location>
</feature>
<keyword evidence="2" id="KW-0472">Membrane</keyword>
<keyword evidence="2" id="KW-1133">Transmembrane helix</keyword>
<sequence length="968" mass="110187">MESIFKAFVRLSRLTFDFVSRNKQASVGGRGSVGRKLEGVFGFGGLSRHRRRIGRTRVVLKGAAGGKKDRRWSNLGGATGSVNWQGFGGAGIQWQQEWWRSCGGEDELWVRSCGSFGYIRGESLYIQKKNHNIQLTQQKSEKLESQASKSPKGRTFTVSFWVAQFSGVKQKSTQYTSEEDTQLPTEIVFLSTPDPLALRRPILKILTILAVLCSETKEYLIHIKGGHSCFIFPTLENFPNGQFAHCYDLVTPSRTCQGFPQLGDYLQPLHLCTFPNTDFSSWNWLNKFHPHVIMKSWIASKYFISSSSGFFSAQCFTSLISSGITPIYISYEVKEIYLFCPPKYERVVRPRMLKQGGISVRFKTRRRRNGQPHETPQRNMWVLQVSVSAAEPNNFRESTDLWSGMTDFPLPMVRSEICVLGCDGSCATWRWAVCNNIQYVMGWVFFSFFFLLYFFDLRLGISGLLINICIMYLLNYPLRFDRTWHQCCRYNKLLGRPTPRSLWSRSIVDSAVRIDERWLADHGAEGEQLFGGTGHTMCALFSCKSTNTWTSNTSLFFTQYISRFQNPQPRGRLRHRVLTPTSIECMYLFILFFSPRWCGYYPFRLSSITANVTLALCLIGIKFDGDLVLVISPVQESPGRVDRANKIYYIIIPGNSLWVYVVAIHIIHSGVLETLFRLSPCIPILYLILPSFPILLLVLVSFQCAHKLRETRLCKKHHRSTLLNISAGLGLDNNTNELVDDCLLPSTCFFPMVSLATSCVPLLSFPHRQLLMMMMTQTLDITCFACSMLPFLCSQLGYNLLCFFIARDAPVSLSWLAWSELLTFNKRETTPKVKRKKKKLKIKKQRKSIKSPSRHHLQATKHKQALKHTSPSSLCLSFLAKHLPSPLRLRHESKYDTHNLSTPMNPNCLSIPSQLGSTHSQSLTSSASLFKTFTHPPLSPQPTNPFLLAPSTHSWLSFNTLHHCAESA</sequence>
<reference evidence="3 4" key="1">
    <citation type="submission" date="2015-08" db="EMBL/GenBank/DDBJ databases">
        <title>Next Generation Sequencing and Analysis of the Genome of Puccinia sorghi L Schw, the Causal Agent of Maize Common Rust.</title>
        <authorList>
            <person name="Rochi L."/>
            <person name="Burguener G."/>
            <person name="Darino M."/>
            <person name="Turjanski A."/>
            <person name="Kreff E."/>
            <person name="Dieguez M.J."/>
            <person name="Sacco F."/>
        </authorList>
    </citation>
    <scope>NUCLEOTIDE SEQUENCE [LARGE SCALE GENOMIC DNA]</scope>
    <source>
        <strain evidence="3 4">RO10H11247</strain>
    </source>
</reference>
<dbReference type="EMBL" id="LAVV01014592">
    <property type="protein sequence ID" value="KNZ44620.1"/>
    <property type="molecule type" value="Genomic_DNA"/>
</dbReference>
<keyword evidence="2" id="KW-0812">Transmembrane</keyword>
<accession>A0A0L6UA03</accession>
<dbReference type="Proteomes" id="UP000037035">
    <property type="component" value="Unassembled WGS sequence"/>
</dbReference>
<comment type="caution">
    <text evidence="3">The sequence shown here is derived from an EMBL/GenBank/DDBJ whole genome shotgun (WGS) entry which is preliminary data.</text>
</comment>
<organism evidence="3 4">
    <name type="scientific">Puccinia sorghi</name>
    <dbReference type="NCBI Taxonomy" id="27349"/>
    <lineage>
        <taxon>Eukaryota</taxon>
        <taxon>Fungi</taxon>
        <taxon>Dikarya</taxon>
        <taxon>Basidiomycota</taxon>
        <taxon>Pucciniomycotina</taxon>
        <taxon>Pucciniomycetes</taxon>
        <taxon>Pucciniales</taxon>
        <taxon>Pucciniaceae</taxon>
        <taxon>Puccinia</taxon>
    </lineage>
</organism>
<evidence type="ECO:0000313" key="4">
    <source>
        <dbReference type="Proteomes" id="UP000037035"/>
    </source>
</evidence>
<evidence type="ECO:0000256" key="1">
    <source>
        <dbReference type="SAM" id="MobiDB-lite"/>
    </source>
</evidence>
<feature type="transmembrane region" description="Helical" evidence="2">
    <location>
        <begin position="443"/>
        <end position="474"/>
    </location>
</feature>
<gene>
    <name evidence="3" type="ORF">VP01_898g3</name>
</gene>
<evidence type="ECO:0000256" key="2">
    <source>
        <dbReference type="SAM" id="Phobius"/>
    </source>
</evidence>
<protein>
    <submittedName>
        <fullName evidence="3">Uncharacterized protein</fullName>
    </submittedName>
</protein>
<feature type="compositionally biased region" description="Basic residues" evidence="1">
    <location>
        <begin position="836"/>
        <end position="866"/>
    </location>
</feature>
<evidence type="ECO:0000313" key="3">
    <source>
        <dbReference type="EMBL" id="KNZ44620.1"/>
    </source>
</evidence>
<feature type="transmembrane region" description="Helical" evidence="2">
    <location>
        <begin position="647"/>
        <end position="672"/>
    </location>
</feature>
<proteinExistence type="predicted"/>
<dbReference type="AlphaFoldDB" id="A0A0L6UA03"/>
<feature type="transmembrane region" description="Helical" evidence="2">
    <location>
        <begin position="684"/>
        <end position="702"/>
    </location>
</feature>
<name>A0A0L6UA03_9BASI</name>